<reference evidence="10 11" key="1">
    <citation type="journal article" date="2019" name="Nat. Plants">
        <title>Stout camphor tree genome fills gaps in understanding of flowering plant genome evolution.</title>
        <authorList>
            <person name="Chaw S.M."/>
            <person name="Liu Y.C."/>
            <person name="Wu Y.W."/>
            <person name="Wang H.Y."/>
            <person name="Lin C.I."/>
            <person name="Wu C.S."/>
            <person name="Ke H.M."/>
            <person name="Chang L.Y."/>
            <person name="Hsu C.Y."/>
            <person name="Yang H.T."/>
            <person name="Sudianto E."/>
            <person name="Hsu M.H."/>
            <person name="Wu K.P."/>
            <person name="Wang L.N."/>
            <person name="Leebens-Mack J.H."/>
            <person name="Tsai I.J."/>
        </authorList>
    </citation>
    <scope>NUCLEOTIDE SEQUENCE [LARGE SCALE GENOMIC DNA]</scope>
    <source>
        <strain evidence="11">cv. Chaw 1501</strain>
        <tissue evidence="10">Young leaves</tissue>
    </source>
</reference>
<dbReference type="GO" id="GO:0009723">
    <property type="term" value="P:response to ethylene"/>
    <property type="evidence" value="ECO:0007669"/>
    <property type="project" value="TreeGrafter"/>
</dbReference>
<dbReference type="GO" id="GO:0003677">
    <property type="term" value="F:DNA binding"/>
    <property type="evidence" value="ECO:0007669"/>
    <property type="project" value="UniProtKB-KW"/>
</dbReference>
<dbReference type="Gene3D" id="1.10.10.60">
    <property type="entry name" value="Homeodomain-like"/>
    <property type="match status" value="1"/>
</dbReference>
<evidence type="ECO:0000256" key="2">
    <source>
        <dbReference type="ARBA" id="ARBA00023015"/>
    </source>
</evidence>
<dbReference type="PROSITE" id="PS50090">
    <property type="entry name" value="MYB_LIKE"/>
    <property type="match status" value="1"/>
</dbReference>
<dbReference type="SMART" id="SM00717">
    <property type="entry name" value="SANT"/>
    <property type="match status" value="1"/>
</dbReference>
<dbReference type="InterPro" id="IPR052245">
    <property type="entry name" value="Plant_Stress_Dev_TF"/>
</dbReference>
<comment type="subcellular location">
    <subcellularLocation>
        <location evidence="1">Nucleus</location>
    </subcellularLocation>
</comment>
<evidence type="ECO:0000313" key="10">
    <source>
        <dbReference type="EMBL" id="RWR86720.1"/>
    </source>
</evidence>
<dbReference type="GO" id="GO:0005634">
    <property type="term" value="C:nucleus"/>
    <property type="evidence" value="ECO:0007669"/>
    <property type="project" value="UniProtKB-SubCell"/>
</dbReference>
<protein>
    <submittedName>
        <fullName evidence="10">Protein REVEILLE 6</fullName>
    </submittedName>
</protein>
<dbReference type="InterPro" id="IPR017930">
    <property type="entry name" value="Myb_dom"/>
</dbReference>
<dbReference type="PROSITE" id="PS51293">
    <property type="entry name" value="SANT"/>
    <property type="match status" value="1"/>
</dbReference>
<keyword evidence="5" id="KW-0539">Nucleus</keyword>
<feature type="domain" description="Myb-like" evidence="7">
    <location>
        <begin position="90"/>
        <end position="142"/>
    </location>
</feature>
<name>A0A3S3NFQ1_9MAGN</name>
<evidence type="ECO:0000313" key="11">
    <source>
        <dbReference type="Proteomes" id="UP000283530"/>
    </source>
</evidence>
<dbReference type="SUPFAM" id="SSF46689">
    <property type="entry name" value="Homeodomain-like"/>
    <property type="match status" value="1"/>
</dbReference>
<evidence type="ECO:0000259" key="7">
    <source>
        <dbReference type="PROSITE" id="PS50090"/>
    </source>
</evidence>
<feature type="region of interest" description="Disordered" evidence="6">
    <location>
        <begin position="72"/>
        <end position="98"/>
    </location>
</feature>
<dbReference type="FunFam" id="1.10.10.60:FF:000009">
    <property type="entry name" value="transcription factor MYB1R1"/>
    <property type="match status" value="1"/>
</dbReference>
<dbReference type="CDD" id="cd00167">
    <property type="entry name" value="SANT"/>
    <property type="match status" value="1"/>
</dbReference>
<organism evidence="10 11">
    <name type="scientific">Cinnamomum micranthum f. kanehirae</name>
    <dbReference type="NCBI Taxonomy" id="337451"/>
    <lineage>
        <taxon>Eukaryota</taxon>
        <taxon>Viridiplantae</taxon>
        <taxon>Streptophyta</taxon>
        <taxon>Embryophyta</taxon>
        <taxon>Tracheophyta</taxon>
        <taxon>Spermatophyta</taxon>
        <taxon>Magnoliopsida</taxon>
        <taxon>Magnoliidae</taxon>
        <taxon>Laurales</taxon>
        <taxon>Lauraceae</taxon>
        <taxon>Cinnamomum</taxon>
    </lineage>
</organism>
<dbReference type="PANTHER" id="PTHR44191:SF61">
    <property type="entry name" value="OS08G0151000 PROTEIN"/>
    <property type="match status" value="1"/>
</dbReference>
<dbReference type="InterPro" id="IPR001005">
    <property type="entry name" value="SANT/Myb"/>
</dbReference>
<evidence type="ECO:0000256" key="4">
    <source>
        <dbReference type="ARBA" id="ARBA00023163"/>
    </source>
</evidence>
<evidence type="ECO:0000256" key="6">
    <source>
        <dbReference type="SAM" id="MobiDB-lite"/>
    </source>
</evidence>
<dbReference type="OrthoDB" id="118550at2759"/>
<dbReference type="InterPro" id="IPR017884">
    <property type="entry name" value="SANT_dom"/>
</dbReference>
<dbReference type="Proteomes" id="UP000283530">
    <property type="component" value="Unassembled WGS sequence"/>
</dbReference>
<gene>
    <name evidence="10" type="ORF">CKAN_01563200</name>
</gene>
<dbReference type="GO" id="GO:0009739">
    <property type="term" value="P:response to gibberellin"/>
    <property type="evidence" value="ECO:0007669"/>
    <property type="project" value="TreeGrafter"/>
</dbReference>
<evidence type="ECO:0000259" key="8">
    <source>
        <dbReference type="PROSITE" id="PS51293"/>
    </source>
</evidence>
<dbReference type="STRING" id="337451.A0A3S3NFQ1"/>
<keyword evidence="4" id="KW-0804">Transcription</keyword>
<accession>A0A3S3NFQ1</accession>
<keyword evidence="2" id="KW-0805">Transcription regulation</keyword>
<dbReference type="PROSITE" id="PS51294">
    <property type="entry name" value="HTH_MYB"/>
    <property type="match status" value="1"/>
</dbReference>
<dbReference type="AlphaFoldDB" id="A0A3S3NFQ1"/>
<dbReference type="EMBL" id="QPKB01000006">
    <property type="protein sequence ID" value="RWR86720.1"/>
    <property type="molecule type" value="Genomic_DNA"/>
</dbReference>
<feature type="region of interest" description="Disordered" evidence="6">
    <location>
        <begin position="280"/>
        <end position="309"/>
    </location>
</feature>
<keyword evidence="3" id="KW-0238">DNA-binding</keyword>
<dbReference type="PANTHER" id="PTHR44191">
    <property type="entry name" value="TRANSCRIPTION FACTOR KUA1"/>
    <property type="match status" value="1"/>
</dbReference>
<evidence type="ECO:0000256" key="1">
    <source>
        <dbReference type="ARBA" id="ARBA00004123"/>
    </source>
</evidence>
<evidence type="ECO:0000259" key="9">
    <source>
        <dbReference type="PROSITE" id="PS51294"/>
    </source>
</evidence>
<dbReference type="InterPro" id="IPR009057">
    <property type="entry name" value="Homeodomain-like_sf"/>
</dbReference>
<dbReference type="Pfam" id="PF00249">
    <property type="entry name" value="Myb_DNA-binding"/>
    <property type="match status" value="1"/>
</dbReference>
<evidence type="ECO:0000256" key="5">
    <source>
        <dbReference type="ARBA" id="ARBA00023242"/>
    </source>
</evidence>
<dbReference type="InterPro" id="IPR006447">
    <property type="entry name" value="Myb_dom_plants"/>
</dbReference>
<feature type="domain" description="HTH myb-type" evidence="9">
    <location>
        <begin position="90"/>
        <end position="146"/>
    </location>
</feature>
<proteinExistence type="predicted"/>
<sequence>MAMKMRRKVCISSDDDIEKRRECNRKGLKLFGVRILGQGEKEGEEEEGMRKSYSMGNFGTYMDLEQTTGEQGYLSDGHLQSKSSRRGRSNMRKKGVPWTKEEHKTFLAGLKRLGKGDWKGISRNFVRTRTPTQVASHAQKYFLRQTTPSEKKRRPSLFDVVMNDNVETSKTAPTFSMMARTIQTSGETPAGNKTQAAAQSLEATPTLSSITCGQASNFHGFSDKEEISKDITDQPFFRCSEVLRTNSLIPTLHSCSRTHLIPPKIYNDYVPRVHGLLQQSFGPLPQSRPPAVGPSDDRHQQSGAHHFPT</sequence>
<evidence type="ECO:0000256" key="3">
    <source>
        <dbReference type="ARBA" id="ARBA00023125"/>
    </source>
</evidence>
<dbReference type="NCBIfam" id="TIGR01557">
    <property type="entry name" value="myb_SHAQKYF"/>
    <property type="match status" value="1"/>
</dbReference>
<feature type="compositionally biased region" description="Basic residues" evidence="6">
    <location>
        <begin position="83"/>
        <end position="95"/>
    </location>
</feature>
<dbReference type="GO" id="GO:0006355">
    <property type="term" value="P:regulation of DNA-templated transcription"/>
    <property type="evidence" value="ECO:0007669"/>
    <property type="project" value="UniProtKB-ARBA"/>
</dbReference>
<feature type="domain" description="SANT" evidence="8">
    <location>
        <begin position="98"/>
        <end position="146"/>
    </location>
</feature>
<comment type="caution">
    <text evidence="10">The sequence shown here is derived from an EMBL/GenBank/DDBJ whole genome shotgun (WGS) entry which is preliminary data.</text>
</comment>
<keyword evidence="11" id="KW-1185">Reference proteome</keyword>